<accession>A0A0F4G9F5</accession>
<dbReference type="Gene3D" id="3.10.129.10">
    <property type="entry name" value="Hotdog Thioesterase"/>
    <property type="match status" value="1"/>
</dbReference>
<dbReference type="PANTHER" id="PTHR47260:SF3">
    <property type="entry name" value="THIOESTERASE FAMILY PROTEIN (AFU_ORTHOLOGUE AFUA_7G03960)"/>
    <property type="match status" value="1"/>
</dbReference>
<name>A0A0F4G9F5_9PEZI</name>
<reference evidence="2 3" key="1">
    <citation type="submission" date="2015-03" db="EMBL/GenBank/DDBJ databases">
        <title>RNA-seq based gene annotation and comparative genomics of four Zymoseptoria species reveal species-specific pathogenicity related genes and transposable element activity.</title>
        <authorList>
            <person name="Grandaubert J."/>
            <person name="Bhattacharyya A."/>
            <person name="Stukenbrock E.H."/>
        </authorList>
    </citation>
    <scope>NUCLEOTIDE SEQUENCE [LARGE SCALE GENOMIC DNA]</scope>
    <source>
        <strain evidence="2 3">Zb18110</strain>
    </source>
</reference>
<proteinExistence type="predicted"/>
<evidence type="ECO:0000313" key="3">
    <source>
        <dbReference type="Proteomes" id="UP000033647"/>
    </source>
</evidence>
<protein>
    <submittedName>
        <fullName evidence="2">Thioesterase superfamily protein</fullName>
    </submittedName>
</protein>
<dbReference type="SUPFAM" id="SSF54637">
    <property type="entry name" value="Thioesterase/thiol ester dehydrase-isomerase"/>
    <property type="match status" value="1"/>
</dbReference>
<dbReference type="OrthoDB" id="506431at2759"/>
<dbReference type="InterPro" id="IPR006683">
    <property type="entry name" value="Thioestr_dom"/>
</dbReference>
<dbReference type="Proteomes" id="UP000033647">
    <property type="component" value="Unassembled WGS sequence"/>
</dbReference>
<gene>
    <name evidence="2" type="ORF">TI39_contig4278g00014</name>
</gene>
<organism evidence="2 3">
    <name type="scientific">Zymoseptoria brevis</name>
    <dbReference type="NCBI Taxonomy" id="1047168"/>
    <lineage>
        <taxon>Eukaryota</taxon>
        <taxon>Fungi</taxon>
        <taxon>Dikarya</taxon>
        <taxon>Ascomycota</taxon>
        <taxon>Pezizomycotina</taxon>
        <taxon>Dothideomycetes</taxon>
        <taxon>Dothideomycetidae</taxon>
        <taxon>Mycosphaerellales</taxon>
        <taxon>Mycosphaerellaceae</taxon>
        <taxon>Zymoseptoria</taxon>
    </lineage>
</organism>
<evidence type="ECO:0000313" key="2">
    <source>
        <dbReference type="EMBL" id="KJX93642.1"/>
    </source>
</evidence>
<dbReference type="AlphaFoldDB" id="A0A0F4G9F5"/>
<sequence>MSRFDYSSISQGRDHPDFASTKWVQDLLNDPNIQHVPERGLFSQTDVSNTMFDRTLSHPEGIRARILFRRLAQDPNAASKYEECYLMSVGDGLDGKTGRAHGGLTSVVLDQLLGGTANRLDPARLEPPATATLTVDYKAPISTPCIILARSWATEITGRKVFLAGTVEDGQGRLYATGKALFVNPRSKANM</sequence>
<feature type="domain" description="Thioesterase" evidence="1">
    <location>
        <begin position="98"/>
        <end position="175"/>
    </location>
</feature>
<dbReference type="PANTHER" id="PTHR47260">
    <property type="entry name" value="UPF0644 PROTEIN PB2B4.06"/>
    <property type="match status" value="1"/>
</dbReference>
<dbReference type="EMBL" id="LAFY01004237">
    <property type="protein sequence ID" value="KJX93642.1"/>
    <property type="molecule type" value="Genomic_DNA"/>
</dbReference>
<dbReference type="CDD" id="cd03443">
    <property type="entry name" value="PaaI_thioesterase"/>
    <property type="match status" value="1"/>
</dbReference>
<dbReference type="InterPro" id="IPR029069">
    <property type="entry name" value="HotDog_dom_sf"/>
</dbReference>
<comment type="caution">
    <text evidence="2">The sequence shown here is derived from an EMBL/GenBank/DDBJ whole genome shotgun (WGS) entry which is preliminary data.</text>
</comment>
<dbReference type="InterPro" id="IPR052061">
    <property type="entry name" value="PTE-AB_protein"/>
</dbReference>
<dbReference type="Pfam" id="PF03061">
    <property type="entry name" value="4HBT"/>
    <property type="match status" value="1"/>
</dbReference>
<evidence type="ECO:0000259" key="1">
    <source>
        <dbReference type="Pfam" id="PF03061"/>
    </source>
</evidence>
<keyword evidence="3" id="KW-1185">Reference proteome</keyword>